<sequence>MAIDAATIAVDAADKAATTDSANKGSAVLGKMHFLARDPKYAHEKPYTLRYTPAPESGIPQTNIARVEHAIVFHDWRGRNDLQYEECGFGLAKLDEALPYDDFADSSQIEGVHAPRVLQAVRSALGAASAELVDYVVRRRHAAWPVSTGEPYAFQQPASRAHIDHTYAGAVAVIKEAHGDAAEEVLSRRWQLVNAWHPLKGPLVDWPLAVCDARTVDFARDTMAGDVVDRHQVFENTQVHFGDKQKWYYLQHQMPDEVVFFKNADSREPESATPGVPHAAFDNPLTTDEDFRRESIEMRILVVW</sequence>
<feature type="region of interest" description="Disordered" evidence="2">
    <location>
        <begin position="265"/>
        <end position="284"/>
    </location>
</feature>
<evidence type="ECO:0000313" key="3">
    <source>
        <dbReference type="EMBL" id="KAL1898909.1"/>
    </source>
</evidence>
<gene>
    <name evidence="3" type="ORF">Sste5346_003320</name>
</gene>
<comment type="similarity">
    <text evidence="1">Belongs to the asaB hydroxylase/desaturase family.</text>
</comment>
<comment type="caution">
    <text evidence="3">The sequence shown here is derived from an EMBL/GenBank/DDBJ whole genome shotgun (WGS) entry which is preliminary data.</text>
</comment>
<evidence type="ECO:0008006" key="5">
    <source>
        <dbReference type="Google" id="ProtNLM"/>
    </source>
</evidence>
<evidence type="ECO:0000256" key="2">
    <source>
        <dbReference type="SAM" id="MobiDB-lite"/>
    </source>
</evidence>
<name>A0ABR3ZHA7_9PEZI</name>
<dbReference type="EMBL" id="JAWCUI010000014">
    <property type="protein sequence ID" value="KAL1898909.1"/>
    <property type="molecule type" value="Genomic_DNA"/>
</dbReference>
<accession>A0ABR3ZHA7</accession>
<dbReference type="InterPro" id="IPR044053">
    <property type="entry name" value="AsaB-like"/>
</dbReference>
<evidence type="ECO:0000256" key="1">
    <source>
        <dbReference type="ARBA" id="ARBA00023604"/>
    </source>
</evidence>
<dbReference type="PANTHER" id="PTHR34598:SF3">
    <property type="entry name" value="OXIDOREDUCTASE AN1597"/>
    <property type="match status" value="1"/>
</dbReference>
<dbReference type="NCBIfam" id="NF041278">
    <property type="entry name" value="CmcJ_NvfI_EfuI"/>
    <property type="match status" value="1"/>
</dbReference>
<keyword evidence="4" id="KW-1185">Reference proteome</keyword>
<protein>
    <recommendedName>
        <fullName evidence="5">Methyltransferase</fullName>
    </recommendedName>
</protein>
<organism evidence="3 4">
    <name type="scientific">Sporothrix stenoceras</name>
    <dbReference type="NCBI Taxonomy" id="5173"/>
    <lineage>
        <taxon>Eukaryota</taxon>
        <taxon>Fungi</taxon>
        <taxon>Dikarya</taxon>
        <taxon>Ascomycota</taxon>
        <taxon>Pezizomycotina</taxon>
        <taxon>Sordariomycetes</taxon>
        <taxon>Sordariomycetidae</taxon>
        <taxon>Ophiostomatales</taxon>
        <taxon>Ophiostomataceae</taxon>
        <taxon>Sporothrix</taxon>
    </lineage>
</organism>
<dbReference type="Proteomes" id="UP001583186">
    <property type="component" value="Unassembled WGS sequence"/>
</dbReference>
<reference evidence="3 4" key="1">
    <citation type="journal article" date="2024" name="IMA Fungus">
        <title>IMA Genome - F19 : A genome assembly and annotation guide to empower mycologists, including annotated draft genome sequences of Ceratocystis pirilliformis, Diaporthe australafricana, Fusarium ophioides, Paecilomyces lecythidis, and Sporothrix stenoceras.</title>
        <authorList>
            <person name="Aylward J."/>
            <person name="Wilson A.M."/>
            <person name="Visagie C.M."/>
            <person name="Spraker J."/>
            <person name="Barnes I."/>
            <person name="Buitendag C."/>
            <person name="Ceriani C."/>
            <person name="Del Mar Angel L."/>
            <person name="du Plessis D."/>
            <person name="Fuchs T."/>
            <person name="Gasser K."/>
            <person name="Kramer D."/>
            <person name="Li W."/>
            <person name="Munsamy K."/>
            <person name="Piso A."/>
            <person name="Price J.L."/>
            <person name="Sonnekus B."/>
            <person name="Thomas C."/>
            <person name="van der Nest A."/>
            <person name="van Dijk A."/>
            <person name="van Heerden A."/>
            <person name="van Vuuren N."/>
            <person name="Yilmaz N."/>
            <person name="Duong T.A."/>
            <person name="van der Merwe N.A."/>
            <person name="Wingfield M.J."/>
            <person name="Wingfield B.D."/>
        </authorList>
    </citation>
    <scope>NUCLEOTIDE SEQUENCE [LARGE SCALE GENOMIC DNA]</scope>
    <source>
        <strain evidence="3 4">CMW 5346</strain>
    </source>
</reference>
<evidence type="ECO:0000313" key="4">
    <source>
        <dbReference type="Proteomes" id="UP001583186"/>
    </source>
</evidence>
<proteinExistence type="inferred from homology"/>
<dbReference type="PANTHER" id="PTHR34598">
    <property type="entry name" value="BLL6449 PROTEIN"/>
    <property type="match status" value="1"/>
</dbReference>